<protein>
    <submittedName>
        <fullName evidence="5">OmpA family protein</fullName>
    </submittedName>
</protein>
<dbReference type="SUPFAM" id="SSF103088">
    <property type="entry name" value="OmpA-like"/>
    <property type="match status" value="1"/>
</dbReference>
<dbReference type="CDD" id="cd07185">
    <property type="entry name" value="OmpA_C-like"/>
    <property type="match status" value="1"/>
</dbReference>
<evidence type="ECO:0000256" key="1">
    <source>
        <dbReference type="PROSITE-ProRule" id="PRU00473"/>
    </source>
</evidence>
<evidence type="ECO:0000259" key="4">
    <source>
        <dbReference type="PROSITE" id="PS51123"/>
    </source>
</evidence>
<dbReference type="RefSeq" id="WP_168081828.1">
    <property type="nucleotide sequence ID" value="NZ_JAAVJI010000002.1"/>
</dbReference>
<keyword evidence="6" id="KW-1185">Reference proteome</keyword>
<dbReference type="InterPro" id="IPR006665">
    <property type="entry name" value="OmpA-like"/>
</dbReference>
<keyword evidence="3" id="KW-0732">Signal</keyword>
<feature type="compositionally biased region" description="Low complexity" evidence="2">
    <location>
        <begin position="323"/>
        <end position="339"/>
    </location>
</feature>
<evidence type="ECO:0000313" key="6">
    <source>
        <dbReference type="Proteomes" id="UP000746535"/>
    </source>
</evidence>
<sequence length="339" mass="35205">MYAKKTFAFALCLAITGCAHTSQDASAKTGASWWPFGEPSAKEAANKEVAKDNGVEQAVQDRVTQAQAASDAKAASEGHWWWPFGNDGKAQAAATNPKGAPAAAVATAAKVDPAVTKAWLDAYEPKLREAIRGSKFELARGDDMFVVTAPVDGSFNPDRPAMLLPVSLSPITNVAKALEGDAKTSVLILGHADSTGAADANRKVSLERAQSIAAIFRLSGLQRNRLSTRGMGSVVPRAANDSPAGRALNRRVEMLVTPESGMAVLMAKYDQPTPVAAALVALQDVKALPEAPKAAPATAKKTAGKQVAAKKPAAPAKKKAPAKKAAAAKKPVANQQAKN</sequence>
<feature type="region of interest" description="Disordered" evidence="2">
    <location>
        <begin position="290"/>
        <end position="339"/>
    </location>
</feature>
<dbReference type="EMBL" id="JAAVJI010000002">
    <property type="protein sequence ID" value="NJP00047.1"/>
    <property type="molecule type" value="Genomic_DNA"/>
</dbReference>
<dbReference type="Pfam" id="PF00691">
    <property type="entry name" value="OmpA"/>
    <property type="match status" value="1"/>
</dbReference>
<dbReference type="Proteomes" id="UP000746535">
    <property type="component" value="Unassembled WGS sequence"/>
</dbReference>
<reference evidence="5 6" key="1">
    <citation type="submission" date="2020-03" db="EMBL/GenBank/DDBJ databases">
        <authorList>
            <person name="Wang L."/>
            <person name="He N."/>
            <person name="Li Y."/>
            <person name="Fang Y."/>
            <person name="Zhang F."/>
        </authorList>
    </citation>
    <scope>NUCLEOTIDE SEQUENCE [LARGE SCALE GENOMIC DNA]</scope>
    <source>
        <strain evidence="6">hsmgli-8</strain>
    </source>
</reference>
<comment type="caution">
    <text evidence="5">The sequence shown here is derived from an EMBL/GenBank/DDBJ whole genome shotgun (WGS) entry which is preliminary data.</text>
</comment>
<dbReference type="PANTHER" id="PTHR30329:SF20">
    <property type="entry name" value="EXPORTED PROTEIN"/>
    <property type="match status" value="1"/>
</dbReference>
<evidence type="ECO:0000256" key="2">
    <source>
        <dbReference type="SAM" id="MobiDB-lite"/>
    </source>
</evidence>
<proteinExistence type="predicted"/>
<dbReference type="Gene3D" id="3.30.1330.60">
    <property type="entry name" value="OmpA-like domain"/>
    <property type="match status" value="1"/>
</dbReference>
<evidence type="ECO:0000256" key="3">
    <source>
        <dbReference type="SAM" id="SignalP"/>
    </source>
</evidence>
<dbReference type="PROSITE" id="PS51123">
    <property type="entry name" value="OMPA_2"/>
    <property type="match status" value="1"/>
</dbReference>
<dbReference type="InterPro" id="IPR036737">
    <property type="entry name" value="OmpA-like_sf"/>
</dbReference>
<feature type="signal peptide" evidence="3">
    <location>
        <begin position="1"/>
        <end position="27"/>
    </location>
</feature>
<gene>
    <name evidence="5" type="ORF">HBH25_04120</name>
</gene>
<dbReference type="InterPro" id="IPR050330">
    <property type="entry name" value="Bact_OuterMem_StrucFunc"/>
</dbReference>
<accession>A0ABX0YAU3</accession>
<organism evidence="5 6">
    <name type="scientific">Pseudomonas quercus</name>
    <dbReference type="NCBI Taxonomy" id="2722792"/>
    <lineage>
        <taxon>Bacteria</taxon>
        <taxon>Pseudomonadati</taxon>
        <taxon>Pseudomonadota</taxon>
        <taxon>Gammaproteobacteria</taxon>
        <taxon>Pseudomonadales</taxon>
        <taxon>Pseudomonadaceae</taxon>
        <taxon>Pseudomonas</taxon>
    </lineage>
</organism>
<feature type="domain" description="OmpA-like" evidence="4">
    <location>
        <begin position="142"/>
        <end position="260"/>
    </location>
</feature>
<evidence type="ECO:0000313" key="5">
    <source>
        <dbReference type="EMBL" id="NJP00047.1"/>
    </source>
</evidence>
<feature type="compositionally biased region" description="Low complexity" evidence="2">
    <location>
        <begin position="290"/>
        <end position="315"/>
    </location>
</feature>
<dbReference type="PANTHER" id="PTHR30329">
    <property type="entry name" value="STATOR ELEMENT OF FLAGELLAR MOTOR COMPLEX"/>
    <property type="match status" value="1"/>
</dbReference>
<dbReference type="PROSITE" id="PS51257">
    <property type="entry name" value="PROKAR_LIPOPROTEIN"/>
    <property type="match status" value="1"/>
</dbReference>
<feature type="chain" id="PRO_5046010828" evidence="3">
    <location>
        <begin position="28"/>
        <end position="339"/>
    </location>
</feature>
<keyword evidence="1" id="KW-0472">Membrane</keyword>
<name>A0ABX0YAU3_9PSED</name>